<dbReference type="EMBL" id="JAMQOQ010000003">
    <property type="protein sequence ID" value="MDS0295137.1"/>
    <property type="molecule type" value="Genomic_DNA"/>
</dbReference>
<organism evidence="2 3">
    <name type="scientific">Halogeometricum luteum</name>
    <dbReference type="NCBI Taxonomy" id="2950537"/>
    <lineage>
        <taxon>Archaea</taxon>
        <taxon>Methanobacteriati</taxon>
        <taxon>Methanobacteriota</taxon>
        <taxon>Stenosarchaea group</taxon>
        <taxon>Halobacteria</taxon>
        <taxon>Halobacteriales</taxon>
        <taxon>Haloferacaceae</taxon>
        <taxon>Halogeometricum</taxon>
    </lineage>
</organism>
<protein>
    <submittedName>
        <fullName evidence="2">Uncharacterized protein</fullName>
    </submittedName>
</protein>
<name>A0ABU2G2X6_9EURY</name>
<accession>A0ABU2G2X6</accession>
<evidence type="ECO:0000256" key="1">
    <source>
        <dbReference type="SAM" id="MobiDB-lite"/>
    </source>
</evidence>
<sequence length="80" mass="8815">MDGRDRGRPPQKGEEYSHPDGTTEVVFMTEEGRVLTFREYPDVGSFDRSVSGAEYRGVNADVATLPAASEFADSEEPTDE</sequence>
<dbReference type="Proteomes" id="UP001254813">
    <property type="component" value="Unassembled WGS sequence"/>
</dbReference>
<evidence type="ECO:0000313" key="3">
    <source>
        <dbReference type="Proteomes" id="UP001254813"/>
    </source>
</evidence>
<reference evidence="2 3" key="1">
    <citation type="submission" date="2022-06" db="EMBL/GenBank/DDBJ databases">
        <title>Halogeometricum sp. a new haloarchaeum isolate from saline soil.</title>
        <authorList>
            <person name="Strakova D."/>
            <person name="Galisteo C."/>
            <person name="Sanchez-Porro C."/>
            <person name="Ventosa A."/>
        </authorList>
    </citation>
    <scope>NUCLEOTIDE SEQUENCE [LARGE SCALE GENOMIC DNA]</scope>
    <source>
        <strain evidence="3">S3BR25-2</strain>
    </source>
</reference>
<feature type="compositionally biased region" description="Basic and acidic residues" evidence="1">
    <location>
        <begin position="1"/>
        <end position="18"/>
    </location>
</feature>
<comment type="caution">
    <text evidence="2">The sequence shown here is derived from an EMBL/GenBank/DDBJ whole genome shotgun (WGS) entry which is preliminary data.</text>
</comment>
<feature type="region of interest" description="Disordered" evidence="1">
    <location>
        <begin position="1"/>
        <end position="23"/>
    </location>
</feature>
<proteinExistence type="predicted"/>
<keyword evidence="3" id="KW-1185">Reference proteome</keyword>
<gene>
    <name evidence="2" type="ORF">NDI79_13225</name>
</gene>
<dbReference type="RefSeq" id="WP_310928996.1">
    <property type="nucleotide sequence ID" value="NZ_JAMQOQ010000003.1"/>
</dbReference>
<evidence type="ECO:0000313" key="2">
    <source>
        <dbReference type="EMBL" id="MDS0295137.1"/>
    </source>
</evidence>